<dbReference type="EMBL" id="CP101412">
    <property type="protein sequence ID" value="WBB30276.1"/>
    <property type="molecule type" value="Genomic_DNA"/>
</dbReference>
<reference evidence="10" key="3">
    <citation type="submission" date="2022-07" db="EMBL/GenBank/DDBJ databases">
        <title>Parvimonas micra travels from the subgingival sulcus of the human oral cavity to the colorectal adenocarcinoma.</title>
        <authorList>
            <person name="Conde-Perez K."/>
            <person name="Buetas E."/>
            <person name="Aja-Macaya P."/>
            <person name="Martin-De Arribas E."/>
            <person name="Iglesias-Corras I."/>
            <person name="Trigo-Tasende N."/>
            <person name="Nasser-Ali M."/>
            <person name="Estevez L.S."/>
            <person name="Rumbo-Feal S."/>
            <person name="Otero-Alen B."/>
            <person name="Noguera J.F."/>
            <person name="Concha A."/>
            <person name="Pardinas-Lopez S."/>
            <person name="Carda-Dieguez M."/>
            <person name="Gomez-Randulfe I."/>
            <person name="Martinez-Lago N."/>
            <person name="Ladra S."/>
            <person name="Aparicio L.A."/>
            <person name="Bou G."/>
            <person name="Mira A."/>
            <person name="Vallejo J.A."/>
            <person name="Poza M."/>
        </authorList>
    </citation>
    <scope>NUCLEOTIDE SEQUENCE</scope>
    <source>
        <strain evidence="11">PM102KC-G-1</strain>
        <strain evidence="10">PM79KC-AC-4</strain>
    </source>
</reference>
<dbReference type="Proteomes" id="UP000031386">
    <property type="component" value="Chromosome"/>
</dbReference>
<keyword evidence="4 7" id="KW-0408">Iron</keyword>
<keyword evidence="3 7" id="KW-0479">Metal-binding</keyword>
<feature type="binding site" evidence="7">
    <location>
        <position position="87"/>
    </location>
    <ligand>
        <name>[2Fe-2S] cluster</name>
        <dbReference type="ChEBI" id="CHEBI:190135"/>
    </ligand>
</feature>
<gene>
    <name evidence="9" type="ORF">HXM94_08465</name>
    <name evidence="11" type="ORF">NM222_04680</name>
    <name evidence="10" type="ORF">NND69_04640</name>
    <name evidence="8" type="ORF">NW74_03320</name>
</gene>
<dbReference type="EMBL" id="JANDZV010000003">
    <property type="protein sequence ID" value="MCZ7407654.1"/>
    <property type="molecule type" value="Genomic_DNA"/>
</dbReference>
<feature type="binding site" evidence="7">
    <location>
        <position position="92"/>
    </location>
    <ligand>
        <name>[2Fe-2S] cluster</name>
        <dbReference type="ChEBI" id="CHEBI:190135"/>
    </ligand>
</feature>
<reference evidence="9" key="2">
    <citation type="submission" date="2020-04" db="EMBL/GenBank/DDBJ databases">
        <title>Deep metagenomics examines the oral microbiome during advanced dental caries in children, revealing novel taxa and co-occurrences with host molecules.</title>
        <authorList>
            <person name="Baker J.L."/>
            <person name="Morton J.T."/>
            <person name="Dinis M."/>
            <person name="Alvarez R."/>
            <person name="Tran N.C."/>
            <person name="Knight R."/>
            <person name="Edlund A."/>
        </authorList>
    </citation>
    <scope>NUCLEOTIDE SEQUENCE</scope>
    <source>
        <strain evidence="9">JCVI_23_bin.11</strain>
    </source>
</reference>
<evidence type="ECO:0000313" key="10">
    <source>
        <dbReference type="EMBL" id="MCZ7407654.1"/>
    </source>
</evidence>
<evidence type="ECO:0000256" key="4">
    <source>
        <dbReference type="ARBA" id="ARBA00023004"/>
    </source>
</evidence>
<evidence type="ECO:0000313" key="9">
    <source>
        <dbReference type="EMBL" id="MBF1307794.1"/>
    </source>
</evidence>
<evidence type="ECO:0000256" key="1">
    <source>
        <dbReference type="ARBA" id="ARBA00010643"/>
    </source>
</evidence>
<feature type="binding site" evidence="7">
    <location>
        <position position="132"/>
    </location>
    <ligand>
        <name>[2Fe-2S] cluster</name>
        <dbReference type="ChEBI" id="CHEBI:190135"/>
    </ligand>
</feature>
<evidence type="ECO:0000256" key="5">
    <source>
        <dbReference type="ARBA" id="ARBA00023014"/>
    </source>
</evidence>
<dbReference type="GO" id="GO:0046872">
    <property type="term" value="F:metal ion binding"/>
    <property type="evidence" value="ECO:0007669"/>
    <property type="project" value="UniProtKB-KW"/>
</dbReference>
<dbReference type="Gene3D" id="3.40.30.10">
    <property type="entry name" value="Glutaredoxin"/>
    <property type="match status" value="1"/>
</dbReference>
<accession>A0A0B4S1P0</accession>
<dbReference type="AlphaFoldDB" id="A0A0B4S1P0"/>
<dbReference type="KEGG" id="pmic:NW74_03320"/>
<dbReference type="GO" id="GO:0016491">
    <property type="term" value="F:oxidoreductase activity"/>
    <property type="evidence" value="ECO:0007669"/>
    <property type="project" value="InterPro"/>
</dbReference>
<comment type="similarity">
    <text evidence="1">Belongs to the complex I 24 kDa subunit family.</text>
</comment>
<evidence type="ECO:0000256" key="7">
    <source>
        <dbReference type="PIRSR" id="PIRSR000216-1"/>
    </source>
</evidence>
<evidence type="ECO:0000313" key="8">
    <source>
        <dbReference type="EMBL" id="AIZ36434.1"/>
    </source>
</evidence>
<keyword evidence="12" id="KW-1185">Reference proteome</keyword>
<dbReference type="PANTHER" id="PTHR43342:SF2">
    <property type="entry name" value="POTENTIAL NAD-REDUCING HYDROGENASE SUBUNIT"/>
    <property type="match status" value="1"/>
</dbReference>
<dbReference type="EMBL" id="JABZRE010000065">
    <property type="protein sequence ID" value="MBF1307794.1"/>
    <property type="molecule type" value="Genomic_DNA"/>
</dbReference>
<evidence type="ECO:0000313" key="12">
    <source>
        <dbReference type="Proteomes" id="UP000031386"/>
    </source>
</evidence>
<keyword evidence="5 7" id="KW-0411">Iron-sulfur</keyword>
<dbReference type="OrthoDB" id="9807941at2"/>
<feature type="binding site" evidence="7">
    <location>
        <position position="128"/>
    </location>
    <ligand>
        <name>[2Fe-2S] cluster</name>
        <dbReference type="ChEBI" id="CHEBI:190135"/>
    </ligand>
</feature>
<dbReference type="Proteomes" id="UP000758611">
    <property type="component" value="Unassembled WGS sequence"/>
</dbReference>
<keyword evidence="2 7" id="KW-0001">2Fe-2S</keyword>
<dbReference type="Gene3D" id="1.10.10.1590">
    <property type="entry name" value="NADH-quinone oxidoreductase subunit E"/>
    <property type="match status" value="1"/>
</dbReference>
<protein>
    <submittedName>
        <fullName evidence="9">NAD(P)H-dependent oxidoreductase subunit E</fullName>
    </submittedName>
    <submittedName>
        <fullName evidence="8">NADH dehydrogenase</fullName>
    </submittedName>
</protein>
<dbReference type="Proteomes" id="UP001210690">
    <property type="component" value="Chromosome"/>
</dbReference>
<evidence type="ECO:0000313" key="11">
    <source>
        <dbReference type="EMBL" id="WBB30276.1"/>
    </source>
</evidence>
<dbReference type="GO" id="GO:0051537">
    <property type="term" value="F:2 iron, 2 sulfur cluster binding"/>
    <property type="evidence" value="ECO:0007669"/>
    <property type="project" value="UniProtKB-KW"/>
</dbReference>
<dbReference type="STRING" id="33033.NW74_03320"/>
<reference evidence="8 12" key="1">
    <citation type="submission" date="2014-10" db="EMBL/GenBank/DDBJ databases">
        <title>Complete genome sequence of Parvimonas micra KCOM 1535 (= ChDC B708).</title>
        <authorList>
            <person name="Kook J.-K."/>
            <person name="Park S.-N."/>
            <person name="Lim Y.K."/>
            <person name="Roh H."/>
        </authorList>
    </citation>
    <scope>NUCLEOTIDE SEQUENCE [LARGE SCALE GENOMIC DNA]</scope>
    <source>
        <strain evidence="8">KCOM 1535</strain>
        <strain evidence="12">KCOM 1535 / ChDC B708</strain>
    </source>
</reference>
<dbReference type="InterPro" id="IPR042128">
    <property type="entry name" value="NuoE_dom"/>
</dbReference>
<evidence type="ECO:0000256" key="2">
    <source>
        <dbReference type="ARBA" id="ARBA00022714"/>
    </source>
</evidence>
<dbReference type="PIRSF" id="PIRSF000216">
    <property type="entry name" value="NADH_DH_24kDa"/>
    <property type="match status" value="1"/>
</dbReference>
<dbReference type="Proteomes" id="UP001141458">
    <property type="component" value="Unassembled WGS sequence"/>
</dbReference>
<name>A0A0B4S1P0_9FIRM</name>
<dbReference type="InterPro" id="IPR036249">
    <property type="entry name" value="Thioredoxin-like_sf"/>
</dbReference>
<evidence type="ECO:0000256" key="3">
    <source>
        <dbReference type="ARBA" id="ARBA00022723"/>
    </source>
</evidence>
<dbReference type="InterPro" id="IPR028431">
    <property type="entry name" value="NADP_DH_HndA-like"/>
</dbReference>
<evidence type="ECO:0000256" key="6">
    <source>
        <dbReference type="ARBA" id="ARBA00034078"/>
    </source>
</evidence>
<organism evidence="8 12">
    <name type="scientific">Parvimonas micra</name>
    <dbReference type="NCBI Taxonomy" id="33033"/>
    <lineage>
        <taxon>Bacteria</taxon>
        <taxon>Bacillati</taxon>
        <taxon>Bacillota</taxon>
        <taxon>Tissierellia</taxon>
        <taxon>Tissierellales</taxon>
        <taxon>Peptoniphilaceae</taxon>
        <taxon>Parvimonas</taxon>
    </lineage>
</organism>
<comment type="cofactor">
    <cofactor evidence="7">
        <name>[2Fe-2S] cluster</name>
        <dbReference type="ChEBI" id="CHEBI:190135"/>
    </cofactor>
    <text evidence="7">Binds 1 [2Fe-2S] cluster.</text>
</comment>
<sequence length="161" mass="18225">MAFVFNVEENQDKIDELCEFIDKKKDIPGALMPVLQEAQSIFGYLPEEIMDLIAKRMKIFPAKVFGVATFYSQFSFIPKGKYQVSVCMGTACYVKGAQEILNEFCDRIGVEVGGTSEDLKFSVAQTRCIGECNLAPVVTINEDVYAHIKKADIRRIMRKYK</sequence>
<comment type="cofactor">
    <cofactor evidence="6">
        <name>[2Fe-2S] cluster</name>
        <dbReference type="ChEBI" id="CHEBI:190135"/>
    </cofactor>
</comment>
<dbReference type="InterPro" id="IPR041921">
    <property type="entry name" value="NuoE_N"/>
</dbReference>
<dbReference type="PANTHER" id="PTHR43342">
    <property type="entry name" value="NADH-QUINONE OXIDOREDUCTASE, E SUBUNIT"/>
    <property type="match status" value="1"/>
</dbReference>
<dbReference type="GeneID" id="93384187"/>
<dbReference type="CDD" id="cd03064">
    <property type="entry name" value="TRX_Fd_NuoE"/>
    <property type="match status" value="1"/>
</dbReference>
<dbReference type="SUPFAM" id="SSF52833">
    <property type="entry name" value="Thioredoxin-like"/>
    <property type="match status" value="1"/>
</dbReference>
<dbReference type="EMBL" id="CP009761">
    <property type="protein sequence ID" value="AIZ36434.1"/>
    <property type="molecule type" value="Genomic_DNA"/>
</dbReference>
<dbReference type="Pfam" id="PF01257">
    <property type="entry name" value="2Fe-2S_thioredx"/>
    <property type="match status" value="1"/>
</dbReference>
<proteinExistence type="inferred from homology"/>
<dbReference type="RefSeq" id="WP_004833507.1">
    <property type="nucleotide sequence ID" value="NZ_BHYQ01000003.1"/>
</dbReference>
<dbReference type="InterPro" id="IPR002023">
    <property type="entry name" value="NuoE-like"/>
</dbReference>